<dbReference type="PANTHER" id="PTHR30061">
    <property type="entry name" value="MALTOSE-BINDING PERIPLASMIC PROTEIN"/>
    <property type="match status" value="1"/>
</dbReference>
<evidence type="ECO:0000256" key="3">
    <source>
        <dbReference type="ARBA" id="ARBA00022729"/>
    </source>
</evidence>
<dbReference type="Proteomes" id="UP000193396">
    <property type="component" value="Unassembled WGS sequence"/>
</dbReference>
<keyword evidence="3 4" id="KW-0732">Signal</keyword>
<evidence type="ECO:0000256" key="2">
    <source>
        <dbReference type="ARBA" id="ARBA00022448"/>
    </source>
</evidence>
<organism evidence="5 6">
    <name type="scientific">Thalassospira alkalitolerans</name>
    <dbReference type="NCBI Taxonomy" id="1293890"/>
    <lineage>
        <taxon>Bacteria</taxon>
        <taxon>Pseudomonadati</taxon>
        <taxon>Pseudomonadota</taxon>
        <taxon>Alphaproteobacteria</taxon>
        <taxon>Rhodospirillales</taxon>
        <taxon>Thalassospiraceae</taxon>
        <taxon>Thalassospira</taxon>
    </lineage>
</organism>
<feature type="signal peptide" evidence="4">
    <location>
        <begin position="1"/>
        <end position="24"/>
    </location>
</feature>
<dbReference type="Gene3D" id="3.40.190.10">
    <property type="entry name" value="Periplasmic binding protein-like II"/>
    <property type="match status" value="2"/>
</dbReference>
<dbReference type="GO" id="GO:0042956">
    <property type="term" value="P:maltodextrin transmembrane transport"/>
    <property type="evidence" value="ECO:0007669"/>
    <property type="project" value="TreeGrafter"/>
</dbReference>
<dbReference type="EMBL" id="JFKB01000018">
    <property type="protein sequence ID" value="OSQ44599.1"/>
    <property type="molecule type" value="Genomic_DNA"/>
</dbReference>
<dbReference type="STRING" id="1293890.TALK_18640"/>
<keyword evidence="2" id="KW-0813">Transport</keyword>
<sequence>MRKSITSAAFAAGLLATSAIPALAATELTMYYPIAVGGALTDVIDGMIDGFEAEHPDVKVNAIYAGNYDDTRLRAVSAIKSGDPAQLSVMFSIDVYDLIEQDLIVPFDDVVKTSKDKEWLSGFYPALMANGNVDNKTWGIPFQRSTIVMYYNKDMFREAGLDPEMPPKTWEEMVSAGKALAKDGKWGLMVPSTGYPYWMFQSFAIQNGKQLMNAEGTKTYFDDPAVIEALEYWRGLATDEKIMPEGTIEWGTLRQAFVQGQTGMMWHSTGNLSAVKKEAKFDFGVAMLPAHKKPGSPTGGGNFYMFKGSSAEQQEASLELIKYMTAPERAAEWSIATGYVGVTPAAYETDALKSYASEFPQAAVARDQLDVAIPEFSTYETARVRESLNNAIQAALTGEKSPKQALTDAQEDANRLLKAFQ</sequence>
<dbReference type="PANTHER" id="PTHR30061:SF50">
    <property type="entry name" value="MALTOSE_MALTODEXTRIN-BINDING PERIPLASMIC PROTEIN"/>
    <property type="match status" value="1"/>
</dbReference>
<accession>A0A1Y2L712</accession>
<dbReference type="CDD" id="cd14748">
    <property type="entry name" value="PBP2_UgpB"/>
    <property type="match status" value="1"/>
</dbReference>
<dbReference type="InterPro" id="IPR006059">
    <property type="entry name" value="SBP"/>
</dbReference>
<gene>
    <name evidence="5" type="ORF">TALK_18640</name>
</gene>
<feature type="chain" id="PRO_5013277098" evidence="4">
    <location>
        <begin position="25"/>
        <end position="421"/>
    </location>
</feature>
<dbReference type="RefSeq" id="WP_085620672.1">
    <property type="nucleotide sequence ID" value="NZ_CAXBPE010000008.1"/>
</dbReference>
<reference evidence="5 6" key="1">
    <citation type="submission" date="2014-03" db="EMBL/GenBank/DDBJ databases">
        <title>The draft genome sequence of Thalassospira alkalitolerans JCM 18968.</title>
        <authorList>
            <person name="Lai Q."/>
            <person name="Shao Z."/>
        </authorList>
    </citation>
    <scope>NUCLEOTIDE SEQUENCE [LARGE SCALE GENOMIC DNA]</scope>
    <source>
        <strain evidence="5 6">JCM 18968</strain>
    </source>
</reference>
<name>A0A1Y2L712_9PROT</name>
<dbReference type="SUPFAM" id="SSF53850">
    <property type="entry name" value="Periplasmic binding protein-like II"/>
    <property type="match status" value="1"/>
</dbReference>
<keyword evidence="6" id="KW-1185">Reference proteome</keyword>
<dbReference type="OrthoDB" id="2509690at2"/>
<dbReference type="AlphaFoldDB" id="A0A1Y2L712"/>
<evidence type="ECO:0000313" key="5">
    <source>
        <dbReference type="EMBL" id="OSQ44599.1"/>
    </source>
</evidence>
<dbReference type="GO" id="GO:1901982">
    <property type="term" value="F:maltose binding"/>
    <property type="evidence" value="ECO:0007669"/>
    <property type="project" value="TreeGrafter"/>
</dbReference>
<comment type="caution">
    <text evidence="5">The sequence shown here is derived from an EMBL/GenBank/DDBJ whole genome shotgun (WGS) entry which is preliminary data.</text>
</comment>
<comment type="similarity">
    <text evidence="1">Belongs to the bacterial solute-binding protein 1 family.</text>
</comment>
<dbReference type="GO" id="GO:0015768">
    <property type="term" value="P:maltose transport"/>
    <property type="evidence" value="ECO:0007669"/>
    <property type="project" value="TreeGrafter"/>
</dbReference>
<protein>
    <submittedName>
        <fullName evidence="5">ABC transporter substrate-binding protein</fullName>
    </submittedName>
</protein>
<evidence type="ECO:0000256" key="1">
    <source>
        <dbReference type="ARBA" id="ARBA00008520"/>
    </source>
</evidence>
<evidence type="ECO:0000313" key="6">
    <source>
        <dbReference type="Proteomes" id="UP000193396"/>
    </source>
</evidence>
<evidence type="ECO:0000256" key="4">
    <source>
        <dbReference type="SAM" id="SignalP"/>
    </source>
</evidence>
<dbReference type="GO" id="GO:0055052">
    <property type="term" value="C:ATP-binding cassette (ABC) transporter complex, substrate-binding subunit-containing"/>
    <property type="evidence" value="ECO:0007669"/>
    <property type="project" value="TreeGrafter"/>
</dbReference>
<proteinExistence type="inferred from homology"/>
<dbReference type="Pfam" id="PF13416">
    <property type="entry name" value="SBP_bac_8"/>
    <property type="match status" value="1"/>
</dbReference>